<keyword evidence="3" id="KW-0808">Transferase</keyword>
<dbReference type="PANTHER" id="PTHR12526:SF595">
    <property type="entry name" value="BLL5217 PROTEIN"/>
    <property type="match status" value="1"/>
</dbReference>
<evidence type="ECO:0000313" key="3">
    <source>
        <dbReference type="EMBL" id="SFV36945.1"/>
    </source>
</evidence>
<feature type="domain" description="Glycosyltransferase subfamily 4-like N-terminal" evidence="2">
    <location>
        <begin position="18"/>
        <end position="119"/>
    </location>
</feature>
<dbReference type="AlphaFoldDB" id="A0A1I7NQP6"/>
<dbReference type="Pfam" id="PF13439">
    <property type="entry name" value="Glyco_transf_4"/>
    <property type="match status" value="1"/>
</dbReference>
<sequence length="363" mass="40612">MKIAQVAPLIESVPPKLYGGTERVVSYITEELVTQGHEVTLFASGDSITSAKLVPCCEKSLRSNPAVRDPIPYYLMMVDKIRRMASTFDVIHFHIDQFQFPVFRTIAHKTLTTLHGRQDLPDLQLLYRAFPEMSLVSISDSQRRPIPYANFAGTVYHGLPDDLHRPTFDPRGGYLAFLGRISPEKRLDRAIEIARAAGFPLKIAAKVDAVDVEYFEAKIRPLLHGDDIQFVGEINDREKTKFLGEASALLFPIDWPEPFGMVMIEAMACGTPVLAFDHGSVREVIDEGITGFIVDDVESAVSALPSVLALDRRRIRRRFDERFTAASMAQAYVALYERVPAATGRLPASRSDEIRPVHETLVN</sequence>
<dbReference type="CDD" id="cd03802">
    <property type="entry name" value="GT4_AviGT4-like"/>
    <property type="match status" value="1"/>
</dbReference>
<dbReference type="InterPro" id="IPR001296">
    <property type="entry name" value="Glyco_trans_1"/>
</dbReference>
<evidence type="ECO:0000259" key="1">
    <source>
        <dbReference type="Pfam" id="PF00534"/>
    </source>
</evidence>
<dbReference type="EMBL" id="FPCH01000003">
    <property type="protein sequence ID" value="SFV36945.1"/>
    <property type="molecule type" value="Genomic_DNA"/>
</dbReference>
<feature type="domain" description="Glycosyl transferase family 1" evidence="1">
    <location>
        <begin position="173"/>
        <end position="316"/>
    </location>
</feature>
<gene>
    <name evidence="3" type="ORF">SAMN04488557_2914</name>
</gene>
<dbReference type="Pfam" id="PF00534">
    <property type="entry name" value="Glycos_transf_1"/>
    <property type="match status" value="1"/>
</dbReference>
<dbReference type="OrthoDB" id="9801573at2"/>
<reference evidence="4" key="1">
    <citation type="submission" date="2016-10" db="EMBL/GenBank/DDBJ databases">
        <authorList>
            <person name="Varghese N."/>
            <person name="Submissions S."/>
        </authorList>
    </citation>
    <scope>NUCLEOTIDE SEQUENCE [LARGE SCALE GENOMIC DNA]</scope>
    <source>
        <strain evidence="4">DSM 1565</strain>
    </source>
</reference>
<dbReference type="InterPro" id="IPR028098">
    <property type="entry name" value="Glyco_trans_4-like_N"/>
</dbReference>
<organism evidence="3 4">
    <name type="scientific">Hyphomicrobium facile</name>
    <dbReference type="NCBI Taxonomy" id="51670"/>
    <lineage>
        <taxon>Bacteria</taxon>
        <taxon>Pseudomonadati</taxon>
        <taxon>Pseudomonadota</taxon>
        <taxon>Alphaproteobacteria</taxon>
        <taxon>Hyphomicrobiales</taxon>
        <taxon>Hyphomicrobiaceae</taxon>
        <taxon>Hyphomicrobium</taxon>
    </lineage>
</organism>
<evidence type="ECO:0000259" key="2">
    <source>
        <dbReference type="Pfam" id="PF13439"/>
    </source>
</evidence>
<accession>A0A1I7NQP6</accession>
<evidence type="ECO:0000313" key="4">
    <source>
        <dbReference type="Proteomes" id="UP000199423"/>
    </source>
</evidence>
<dbReference type="GO" id="GO:0016757">
    <property type="term" value="F:glycosyltransferase activity"/>
    <property type="evidence" value="ECO:0007669"/>
    <property type="project" value="InterPro"/>
</dbReference>
<name>A0A1I7NQP6_9HYPH</name>
<protein>
    <submittedName>
        <fullName evidence="3">Glycosyltransferase involved in cell wall bisynthesis</fullName>
    </submittedName>
</protein>
<dbReference type="PANTHER" id="PTHR12526">
    <property type="entry name" value="GLYCOSYLTRANSFERASE"/>
    <property type="match status" value="1"/>
</dbReference>
<dbReference type="Proteomes" id="UP000199423">
    <property type="component" value="Unassembled WGS sequence"/>
</dbReference>
<keyword evidence="4" id="KW-1185">Reference proteome</keyword>
<dbReference type="SUPFAM" id="SSF53756">
    <property type="entry name" value="UDP-Glycosyltransferase/glycogen phosphorylase"/>
    <property type="match status" value="1"/>
</dbReference>
<proteinExistence type="predicted"/>
<dbReference type="STRING" id="51670.SAMN04488557_2914"/>
<dbReference type="Gene3D" id="3.40.50.2000">
    <property type="entry name" value="Glycogen Phosphorylase B"/>
    <property type="match status" value="2"/>
</dbReference>
<dbReference type="RefSeq" id="WP_092868456.1">
    <property type="nucleotide sequence ID" value="NZ_FPCH01000003.1"/>
</dbReference>